<dbReference type="Gene3D" id="1.10.1200.10">
    <property type="entry name" value="ACP-like"/>
    <property type="match status" value="1"/>
</dbReference>
<evidence type="ECO:0000313" key="2">
    <source>
        <dbReference type="EMBL" id="QNG99600.1"/>
    </source>
</evidence>
<proteinExistence type="predicted"/>
<dbReference type="Proteomes" id="UP000515254">
    <property type="component" value="Chromosome"/>
</dbReference>
<keyword evidence="3" id="KW-1185">Reference proteome</keyword>
<accession>A0ABX6SDL5</accession>
<dbReference type="PROSITE" id="PS50075">
    <property type="entry name" value="CARRIER"/>
    <property type="match status" value="1"/>
</dbReference>
<organism evidence="2 3">
    <name type="scientific">Pseudomonas sediminis</name>
    <dbReference type="NCBI Taxonomy" id="1691904"/>
    <lineage>
        <taxon>Bacteria</taxon>
        <taxon>Pseudomonadati</taxon>
        <taxon>Pseudomonadota</taxon>
        <taxon>Gammaproteobacteria</taxon>
        <taxon>Pseudomonadales</taxon>
        <taxon>Pseudomonadaceae</taxon>
        <taxon>Pseudomonas</taxon>
    </lineage>
</organism>
<dbReference type="RefSeq" id="WP_179545123.1">
    <property type="nucleotide sequence ID" value="NZ_CP060009.1"/>
</dbReference>
<gene>
    <name evidence="2" type="ORF">HNQ25_14965</name>
</gene>
<dbReference type="InterPro" id="IPR009081">
    <property type="entry name" value="PP-bd_ACP"/>
</dbReference>
<dbReference type="Pfam" id="PF00550">
    <property type="entry name" value="PP-binding"/>
    <property type="match status" value="1"/>
</dbReference>
<dbReference type="SUPFAM" id="SSF47336">
    <property type="entry name" value="ACP-like"/>
    <property type="match status" value="1"/>
</dbReference>
<dbReference type="EMBL" id="CP060009">
    <property type="protein sequence ID" value="QNG99600.1"/>
    <property type="molecule type" value="Genomic_DNA"/>
</dbReference>
<protein>
    <submittedName>
        <fullName evidence="2">Acyl carrier protein</fullName>
    </submittedName>
</protein>
<evidence type="ECO:0000313" key="3">
    <source>
        <dbReference type="Proteomes" id="UP000515254"/>
    </source>
</evidence>
<evidence type="ECO:0000259" key="1">
    <source>
        <dbReference type="PROSITE" id="PS50075"/>
    </source>
</evidence>
<name>A0ABX6SDL5_9PSED</name>
<sequence>MSADLEKVVINAIEKNVAGLHIDESMMDHALGELGVDSLDVMLVMMDIQEATGITITDDDVEGLVTPNLIVSFLRSK</sequence>
<feature type="domain" description="Carrier" evidence="1">
    <location>
        <begin position="3"/>
        <end position="77"/>
    </location>
</feature>
<dbReference type="InterPro" id="IPR036736">
    <property type="entry name" value="ACP-like_sf"/>
</dbReference>
<reference evidence="2 3" key="1">
    <citation type="journal article" date="2020" name="Microbiol. Resour. Announc.">
        <title>Complete genome sequences of four natural Pseudomonas isolates that catabolize a wide range of aromatic compounds relevant to lignin valorization.</title>
        <authorList>
            <person name="Hatmaker E.A."/>
            <person name="Presley G."/>
            <person name="Cannon O."/>
            <person name="Guss A.M."/>
            <person name="Elkins J.G."/>
        </authorList>
    </citation>
    <scope>NUCLEOTIDE SEQUENCE [LARGE SCALE GENOMIC DNA]</scope>
    <source>
        <strain evidence="2 3">B10D7D</strain>
    </source>
</reference>